<feature type="compositionally biased region" description="Pro residues" evidence="1">
    <location>
        <begin position="338"/>
        <end position="347"/>
    </location>
</feature>
<feature type="compositionally biased region" description="Low complexity" evidence="1">
    <location>
        <begin position="242"/>
        <end position="251"/>
    </location>
</feature>
<reference evidence="2 3" key="1">
    <citation type="submission" date="2019-07" db="EMBL/GenBank/DDBJ databases">
        <title>De Novo Assembly of kiwifruit Actinidia rufa.</title>
        <authorList>
            <person name="Sugita-Konishi S."/>
            <person name="Sato K."/>
            <person name="Mori E."/>
            <person name="Abe Y."/>
            <person name="Kisaki G."/>
            <person name="Hamano K."/>
            <person name="Suezawa K."/>
            <person name="Otani M."/>
            <person name="Fukuda T."/>
            <person name="Manabe T."/>
            <person name="Gomi K."/>
            <person name="Tabuchi M."/>
            <person name="Akimitsu K."/>
            <person name="Kataoka I."/>
        </authorList>
    </citation>
    <scope>NUCLEOTIDE SEQUENCE [LARGE SCALE GENOMIC DNA]</scope>
    <source>
        <strain evidence="3">cv. Fuchu</strain>
    </source>
</reference>
<sequence length="820" mass="89558">MLGRDSGALAQFRVDHRIPDDVGIERPGPNDDADWVEGEGNRMPIRIWFIYQAGLRFPFSKLLRTVLSICWLTFMQVSVNFVRTVMAVEALMQREGLEFTAEDLFHVYCVAKPRRNPETQMLEGNHYLCLRKPNQPQTRLVTDFPDKDQYLNDFIWVSGQWEFPVDEPDPFSVPRHRGYVPDSTDVFGGGAIGVRAAISAVNNCGCSRRVSDLLGYVPLYRYTIPLRVARQGRPVLPPLQIRGPGSRPRSSLSDKDINLGDESLNEEAEVEEGEEVDQIPTAAPLVPAPLVLGPEPINLPSSDSDVAIVEPREIVEHSYSHSDSSSAGSQLNAEIMAPKPPSRPTPAPAEDQSIAPSLMGGKRKGIQPAEGTSRPKRGKGAGLAVGTTELWAPQFAAVELGKQVTSVDTSKDHETCVALGNAVMLPQDVADHAAETTTEFGGKLVMLGAQSSLAPGDNRSGFCFEVAFAALCASASSLPPLSPGILGTCGGSPRVRRLPEQFSPSEVMGDALAGINSRFPTDGANCGGGFIMRKSEVDTSQIILPFNFSRSTPNLTSSSNTCTLTTAQHRSRVVQASPCSVSSSGFPPNSVYQSSYGVIVDVTIRINKSRHRGGQPLSSGQGSLASSSPRLLVADRGRIGQPCLWAQALGGVKWGTTFAAQVFGGKSWHGYGPNVSMIGWFKVYKLSEEDGTSIMVKTMIIMLDPAQMEAKPEKKAQAHREAHVQFILLSSRYKRKGKRKRGIERSCCYSRRSLRWRLPPPPLSRMGACMSSAMSSSSLLMWPINSEGYLREKKGEVQRRGDKFCKEYREKRSCKRGEQD</sequence>
<keyword evidence="3" id="KW-1185">Reference proteome</keyword>
<comment type="caution">
    <text evidence="2">The sequence shown here is derived from an EMBL/GenBank/DDBJ whole genome shotgun (WGS) entry which is preliminary data.</text>
</comment>
<accession>A0A7J0EMV1</accession>
<dbReference type="AlphaFoldDB" id="A0A7J0EMV1"/>
<name>A0A7J0EMV1_9ERIC</name>
<evidence type="ECO:0000256" key="1">
    <source>
        <dbReference type="SAM" id="MobiDB-lite"/>
    </source>
</evidence>
<feature type="region of interest" description="Disordered" evidence="1">
    <location>
        <begin position="236"/>
        <end position="258"/>
    </location>
</feature>
<feature type="region of interest" description="Disordered" evidence="1">
    <location>
        <begin position="335"/>
        <end position="380"/>
    </location>
</feature>
<gene>
    <name evidence="2" type="ORF">Acr_05g0014400</name>
</gene>
<dbReference type="OrthoDB" id="1750920at2759"/>
<dbReference type="Proteomes" id="UP000585474">
    <property type="component" value="Unassembled WGS sequence"/>
</dbReference>
<evidence type="ECO:0000313" key="3">
    <source>
        <dbReference type="Proteomes" id="UP000585474"/>
    </source>
</evidence>
<evidence type="ECO:0000313" key="2">
    <source>
        <dbReference type="EMBL" id="GFY87801.1"/>
    </source>
</evidence>
<protein>
    <submittedName>
        <fullName evidence="2">Uncharacterized protein</fullName>
    </submittedName>
</protein>
<organism evidence="2 3">
    <name type="scientific">Actinidia rufa</name>
    <dbReference type="NCBI Taxonomy" id="165716"/>
    <lineage>
        <taxon>Eukaryota</taxon>
        <taxon>Viridiplantae</taxon>
        <taxon>Streptophyta</taxon>
        <taxon>Embryophyta</taxon>
        <taxon>Tracheophyta</taxon>
        <taxon>Spermatophyta</taxon>
        <taxon>Magnoliopsida</taxon>
        <taxon>eudicotyledons</taxon>
        <taxon>Gunneridae</taxon>
        <taxon>Pentapetalae</taxon>
        <taxon>asterids</taxon>
        <taxon>Ericales</taxon>
        <taxon>Actinidiaceae</taxon>
        <taxon>Actinidia</taxon>
    </lineage>
</organism>
<dbReference type="EMBL" id="BJWL01000005">
    <property type="protein sequence ID" value="GFY87801.1"/>
    <property type="molecule type" value="Genomic_DNA"/>
</dbReference>
<proteinExistence type="predicted"/>